<protein>
    <submittedName>
        <fullName evidence="7">Uncharacterized protein</fullName>
    </submittedName>
</protein>
<dbReference type="HOGENOM" id="CLU_002562_1_0_1"/>
<gene>
    <name evidence="7" type="ORF">CYME_CMQ352C</name>
</gene>
<sequence length="1368" mass="151354">MGTEEDTEGIVHAAIEALKSCDCDRGRVKHGDTVCTRLSHIWETVLCKVPQLHTPVGEPLLKRSVWQQWCQAVARLASLNPLKRAQPPMRGVLACVLLECLRISAPKIPFDDETFQDVLQVCIQTLEDLRIPVTHQSGRPVTEGADGPEPCSASSGSVPTSQTGEVAEGHRWSLRVLELAAKTKVFVLAHACQVGSLVELLMSAASNITLSYRCKMQIAEIISSTLVEQAQETDPWTGSLDTITRVLDPVLTALNVQLPSVFLAATESQMLSEKPSSVHTWRFSARNIAEQIVQRASEVLKDPLVRYLRELPAEKRYSLIESLYFTAPGVLQGVLPDLSAESRARDTQTRLRCVQLIAKLFARHFSNISGSGTLFNDSNTVSRSLFLDLLERFQDVEAGVRAGTVCAVHDLLIQLHRHVDQGALSVKDGPAESKVVTGTANPLVEQMLNELDRGLQDRMLDQDEQVRLAAVRTVLSSEHRAARLALRIVAHLPLASTTCLSRARDKRAAVRHTAIQGLSRLYRAFLRWHHEQVQNTASETIDERDSIPPKVHEWISQLVRELLASYIQLTQVGCAGNVPTDEMIGSIVQIEALFYDPRMSIADALSCWREALQDPHAQRINRSFGVHGWTAFPANDALRLMMRARAQFQRDMRALLDMRDEARQRCRLSERSFSDTAASLLDRLARSLGKPATVCNVEDQVCGVRLLLDVMLGRDERVFQNLRLLLHDPGSEYSTNSLPLIRDTVERLTRRSKAAAEWFQALVLLRMVPCLGRPSDVHMLVDIVLGQPEGANAASVECALLLEAASCYGGAFHEATLTRLVAAVPHQAALRVLSTLGPCLMNMGIECRHSLARCLETYLLGQVAEERSFRSLRCIKLAASVLATLWASDALTPSWERIVPQLESRSFEALKSGNYDECACALTTMAKIVRCAPNTVPVPTQIQILDVCLQLLTERPPDVGEPLTVASIIAACSILMSGFTALPGNASAQRSNAHGHSLEADAHDPAASSLQVRAGWSTAQGQQLASPERVDRFLHAVLLLVLQQGDWKALTRHSKSADELVSAPVPVSDAVLDSEPCARLRYYAAKSILKLARIRTIDQALLPAERHMVCLLMQDPIFEIRHDFALKLFRGLACGLLPWHWMAGLVLAAIDPERENVTNARWYLTALIRQRRQLVRSLEQQALATATEAAVSYLALMPECVLPYVLHLLAHHPDYLIDAQNAFADNRKYLSFILDTLLEHEQHVGILMQLLRLVSASEIPPPVPPLIGGGNGETHGRHRRSSMIVGEPIAQDLNLATQIMTERVHELALLCTDILKQKQAHKRWDLAEFPGPIRLPGPFFTTKRDVPFAETRQRSGDSPLRSAVALAP</sequence>
<evidence type="ECO:0000256" key="4">
    <source>
        <dbReference type="ARBA" id="ARBA00023242"/>
    </source>
</evidence>
<keyword evidence="8" id="KW-1185">Reference proteome</keyword>
<organism evidence="7 8">
    <name type="scientific">Cyanidioschyzon merolae (strain NIES-3377 / 10D)</name>
    <name type="common">Unicellular red alga</name>
    <dbReference type="NCBI Taxonomy" id="280699"/>
    <lineage>
        <taxon>Eukaryota</taxon>
        <taxon>Rhodophyta</taxon>
        <taxon>Bangiophyceae</taxon>
        <taxon>Cyanidiales</taxon>
        <taxon>Cyanidiaceae</taxon>
        <taxon>Cyanidioschyzon</taxon>
    </lineage>
</organism>
<feature type="compositionally biased region" description="Polar residues" evidence="6">
    <location>
        <begin position="152"/>
        <end position="164"/>
    </location>
</feature>
<evidence type="ECO:0000256" key="6">
    <source>
        <dbReference type="SAM" id="MobiDB-lite"/>
    </source>
</evidence>
<proteinExistence type="predicted"/>
<keyword evidence="4" id="KW-0539">Nucleus</keyword>
<dbReference type="eggNOG" id="KOG1525">
    <property type="taxonomic scope" value="Eukaryota"/>
</dbReference>
<dbReference type="InterPro" id="IPR016024">
    <property type="entry name" value="ARM-type_fold"/>
</dbReference>
<keyword evidence="2" id="KW-0132">Cell division</keyword>
<dbReference type="PANTHER" id="PTHR12663:SF0">
    <property type="entry name" value="PRECOCIOUS DISSOCIATION OF SISTERS 5, ISOFORM A"/>
    <property type="match status" value="1"/>
</dbReference>
<dbReference type="STRING" id="280699.M1VKV2"/>
<evidence type="ECO:0000256" key="5">
    <source>
        <dbReference type="ARBA" id="ARBA00023306"/>
    </source>
</evidence>
<dbReference type="OrthoDB" id="200660at2759"/>
<dbReference type="KEGG" id="cme:CYME_CMQ352C"/>
<keyword evidence="5" id="KW-0131">Cell cycle</keyword>
<reference evidence="7 8" key="2">
    <citation type="journal article" date="2007" name="BMC Biol.">
        <title>A 100%-complete sequence reveals unusually simple genomic features in the hot-spring red alga Cyanidioschyzon merolae.</title>
        <authorList>
            <person name="Nozaki H."/>
            <person name="Takano H."/>
            <person name="Misumi O."/>
            <person name="Terasawa K."/>
            <person name="Matsuzaki M."/>
            <person name="Maruyama S."/>
            <person name="Nishida K."/>
            <person name="Yagisawa F."/>
            <person name="Yoshida Y."/>
            <person name="Fujiwara T."/>
            <person name="Takio S."/>
            <person name="Tamura K."/>
            <person name="Chung S.J."/>
            <person name="Nakamura S."/>
            <person name="Kuroiwa H."/>
            <person name="Tanaka K."/>
            <person name="Sato N."/>
            <person name="Kuroiwa T."/>
        </authorList>
    </citation>
    <scope>NUCLEOTIDE SEQUENCE [LARGE SCALE GENOMIC DNA]</scope>
    <source>
        <strain evidence="7 8">10D</strain>
    </source>
</reference>
<dbReference type="GO" id="GO:0000785">
    <property type="term" value="C:chromatin"/>
    <property type="evidence" value="ECO:0007669"/>
    <property type="project" value="TreeGrafter"/>
</dbReference>
<evidence type="ECO:0000256" key="3">
    <source>
        <dbReference type="ARBA" id="ARBA00022776"/>
    </source>
</evidence>
<dbReference type="OMA" id="TEDIICS"/>
<feature type="region of interest" description="Disordered" evidence="6">
    <location>
        <begin position="136"/>
        <end position="164"/>
    </location>
</feature>
<name>M1VKV2_CYAM1</name>
<dbReference type="GO" id="GO:0005634">
    <property type="term" value="C:nucleus"/>
    <property type="evidence" value="ECO:0007669"/>
    <property type="project" value="UniProtKB-SubCell"/>
</dbReference>
<accession>M1VKV2</accession>
<keyword evidence="3" id="KW-0498">Mitosis</keyword>
<dbReference type="Pfam" id="PF20168">
    <property type="entry name" value="PDS5"/>
    <property type="match status" value="2"/>
</dbReference>
<dbReference type="GO" id="GO:0007064">
    <property type="term" value="P:mitotic sister chromatid cohesion"/>
    <property type="evidence" value="ECO:0007669"/>
    <property type="project" value="InterPro"/>
</dbReference>
<dbReference type="PANTHER" id="PTHR12663">
    <property type="entry name" value="ANDROGEN INDUCED INHIBITOR OF PROLIFERATION AS3 / PDS5-RELATED"/>
    <property type="match status" value="1"/>
</dbReference>
<evidence type="ECO:0000256" key="2">
    <source>
        <dbReference type="ARBA" id="ARBA00022618"/>
    </source>
</evidence>
<dbReference type="InterPro" id="IPR039776">
    <property type="entry name" value="Pds5"/>
</dbReference>
<dbReference type="Proteomes" id="UP000007014">
    <property type="component" value="Chromosome 17"/>
</dbReference>
<evidence type="ECO:0000256" key="1">
    <source>
        <dbReference type="ARBA" id="ARBA00004123"/>
    </source>
</evidence>
<comment type="subcellular location">
    <subcellularLocation>
        <location evidence="1">Nucleus</location>
    </subcellularLocation>
</comment>
<dbReference type="RefSeq" id="XP_005538244.1">
    <property type="nucleotide sequence ID" value="XM_005538187.1"/>
</dbReference>
<dbReference type="GeneID" id="16996313"/>
<evidence type="ECO:0000313" key="8">
    <source>
        <dbReference type="Proteomes" id="UP000007014"/>
    </source>
</evidence>
<dbReference type="SUPFAM" id="SSF48371">
    <property type="entry name" value="ARM repeat"/>
    <property type="match status" value="1"/>
</dbReference>
<evidence type="ECO:0000313" key="7">
    <source>
        <dbReference type="EMBL" id="BAM82208.1"/>
    </source>
</evidence>
<reference evidence="7 8" key="1">
    <citation type="journal article" date="2004" name="Nature">
        <title>Genome sequence of the ultrasmall unicellular red alga Cyanidioschyzon merolae 10D.</title>
        <authorList>
            <person name="Matsuzaki M."/>
            <person name="Misumi O."/>
            <person name="Shin-i T."/>
            <person name="Maruyama S."/>
            <person name="Takahara M."/>
            <person name="Miyagishima S."/>
            <person name="Mori T."/>
            <person name="Nishida K."/>
            <person name="Yagisawa F."/>
            <person name="Nishida K."/>
            <person name="Yoshida Y."/>
            <person name="Nishimura Y."/>
            <person name="Nakao S."/>
            <person name="Kobayashi T."/>
            <person name="Momoyama Y."/>
            <person name="Higashiyama T."/>
            <person name="Minoda A."/>
            <person name="Sano M."/>
            <person name="Nomoto H."/>
            <person name="Oishi K."/>
            <person name="Hayashi H."/>
            <person name="Ohta F."/>
            <person name="Nishizaka S."/>
            <person name="Haga S."/>
            <person name="Miura S."/>
            <person name="Morishita T."/>
            <person name="Kabeya Y."/>
            <person name="Terasawa K."/>
            <person name="Suzuki Y."/>
            <person name="Ishii Y."/>
            <person name="Asakawa S."/>
            <person name="Takano H."/>
            <person name="Ohta N."/>
            <person name="Kuroiwa H."/>
            <person name="Tanaka K."/>
            <person name="Shimizu N."/>
            <person name="Sugano S."/>
            <person name="Sato N."/>
            <person name="Nozaki H."/>
            <person name="Ogasawara N."/>
            <person name="Kohara Y."/>
            <person name="Kuroiwa T."/>
        </authorList>
    </citation>
    <scope>NUCLEOTIDE SEQUENCE [LARGE SCALE GENOMIC DNA]</scope>
    <source>
        <strain evidence="7 8">10D</strain>
    </source>
</reference>
<dbReference type="EMBL" id="AP006499">
    <property type="protein sequence ID" value="BAM82208.1"/>
    <property type="molecule type" value="Genomic_DNA"/>
</dbReference>
<dbReference type="Gramene" id="CMQ352CT">
    <property type="protein sequence ID" value="CMQ352CT"/>
    <property type="gene ID" value="CMQ352C"/>
</dbReference>
<dbReference type="GO" id="GO:0006281">
    <property type="term" value="P:DNA repair"/>
    <property type="evidence" value="ECO:0007669"/>
    <property type="project" value="TreeGrafter"/>
</dbReference>
<dbReference type="GO" id="GO:0051301">
    <property type="term" value="P:cell division"/>
    <property type="evidence" value="ECO:0007669"/>
    <property type="project" value="UniProtKB-KW"/>
</dbReference>